<evidence type="ECO:0000259" key="2">
    <source>
        <dbReference type="PROSITE" id="PS50158"/>
    </source>
</evidence>
<dbReference type="GO" id="GO:0003676">
    <property type="term" value="F:nucleic acid binding"/>
    <property type="evidence" value="ECO:0007669"/>
    <property type="project" value="InterPro"/>
</dbReference>
<dbReference type="EMBL" id="QKWP01000129">
    <property type="protein sequence ID" value="RIB26622.1"/>
    <property type="molecule type" value="Genomic_DNA"/>
</dbReference>
<evidence type="ECO:0000256" key="1">
    <source>
        <dbReference type="PROSITE-ProRule" id="PRU00047"/>
    </source>
</evidence>
<dbReference type="SUPFAM" id="SSF57756">
    <property type="entry name" value="Retrovirus zinc finger-like domains"/>
    <property type="match status" value="1"/>
</dbReference>
<protein>
    <recommendedName>
        <fullName evidence="2">CCHC-type domain-containing protein</fullName>
    </recommendedName>
</protein>
<dbReference type="InterPro" id="IPR001878">
    <property type="entry name" value="Znf_CCHC"/>
</dbReference>
<feature type="domain" description="CCHC-type" evidence="2">
    <location>
        <begin position="315"/>
        <end position="331"/>
    </location>
</feature>
<reference evidence="3 4" key="1">
    <citation type="submission" date="2018-06" db="EMBL/GenBank/DDBJ databases">
        <title>Comparative genomics reveals the genomic features of Rhizophagus irregularis, R. cerebriforme, R. diaphanum and Gigaspora rosea, and their symbiotic lifestyle signature.</title>
        <authorList>
            <person name="Morin E."/>
            <person name="San Clemente H."/>
            <person name="Chen E.C.H."/>
            <person name="De La Providencia I."/>
            <person name="Hainaut M."/>
            <person name="Kuo A."/>
            <person name="Kohler A."/>
            <person name="Murat C."/>
            <person name="Tang N."/>
            <person name="Roy S."/>
            <person name="Loubradou J."/>
            <person name="Henrissat B."/>
            <person name="Grigoriev I.V."/>
            <person name="Corradi N."/>
            <person name="Roux C."/>
            <person name="Martin F.M."/>
        </authorList>
    </citation>
    <scope>NUCLEOTIDE SEQUENCE [LARGE SCALE GENOMIC DNA]</scope>
    <source>
        <strain evidence="3 4">DAOM 194757</strain>
    </source>
</reference>
<dbReference type="PROSITE" id="PS50158">
    <property type="entry name" value="ZF_CCHC"/>
    <property type="match status" value="1"/>
</dbReference>
<accession>A0A397VXW3</accession>
<proteinExistence type="predicted"/>
<dbReference type="InterPro" id="IPR036875">
    <property type="entry name" value="Znf_CCHC_sf"/>
</dbReference>
<dbReference type="GO" id="GO:0008270">
    <property type="term" value="F:zinc ion binding"/>
    <property type="evidence" value="ECO:0007669"/>
    <property type="project" value="UniProtKB-KW"/>
</dbReference>
<dbReference type="Proteomes" id="UP000266673">
    <property type="component" value="Unassembled WGS sequence"/>
</dbReference>
<sequence length="342" mass="39053">MLWAKSYAPFQLNAGIQSTQSVESFNGIIKKSLNSASILCDVEKVIEKRLEDESQYNKLVDLKAPIRLPHLSSQFFTNIDAILLKFKIDIEDVNNELQITLKSLLNSVEVSSIIESWRIRHIGGLSHRENIVILLSDGTHLSRWYKNNIVDQLDTYLDNSPVLTAIKPCTETLPLLSEAKFTLQSLRQFQKLEHHDVIRYAIPLRNRFGIAFSVSKTTINIALKTNSDEELIQMLKNFITVKWQTCKDSTRSDFNNSYEVVPLQQQLIGQITEPKVVKIRGAPSKKRMKSFTEELGKKVNVQENNYAETSSRAQRKCLLCGAPGHYQKKCPGYNKENINIQK</sequence>
<gene>
    <name evidence="3" type="ORF">C2G38_2162830</name>
</gene>
<name>A0A397VXW3_9GLOM</name>
<evidence type="ECO:0000313" key="4">
    <source>
        <dbReference type="Proteomes" id="UP000266673"/>
    </source>
</evidence>
<keyword evidence="1" id="KW-0863">Zinc-finger</keyword>
<dbReference type="AlphaFoldDB" id="A0A397VXW3"/>
<comment type="caution">
    <text evidence="3">The sequence shown here is derived from an EMBL/GenBank/DDBJ whole genome shotgun (WGS) entry which is preliminary data.</text>
</comment>
<evidence type="ECO:0000313" key="3">
    <source>
        <dbReference type="EMBL" id="RIB26622.1"/>
    </source>
</evidence>
<organism evidence="3 4">
    <name type="scientific">Gigaspora rosea</name>
    <dbReference type="NCBI Taxonomy" id="44941"/>
    <lineage>
        <taxon>Eukaryota</taxon>
        <taxon>Fungi</taxon>
        <taxon>Fungi incertae sedis</taxon>
        <taxon>Mucoromycota</taxon>
        <taxon>Glomeromycotina</taxon>
        <taxon>Glomeromycetes</taxon>
        <taxon>Diversisporales</taxon>
        <taxon>Gigasporaceae</taxon>
        <taxon>Gigaspora</taxon>
    </lineage>
</organism>
<keyword evidence="1" id="KW-0862">Zinc</keyword>
<dbReference type="OrthoDB" id="2367483at2759"/>
<keyword evidence="4" id="KW-1185">Reference proteome</keyword>
<keyword evidence="1" id="KW-0479">Metal-binding</keyword>